<dbReference type="GO" id="GO:0008879">
    <property type="term" value="F:glucose-1-phosphate thymidylyltransferase activity"/>
    <property type="evidence" value="ECO:0007669"/>
    <property type="project" value="UniProtKB-EC"/>
</dbReference>
<dbReference type="PANTHER" id="PTHR43532:SF1">
    <property type="entry name" value="GLUCOSE-1-PHOSPHATE THYMIDYLYLTRANSFERASE 1"/>
    <property type="match status" value="1"/>
</dbReference>
<evidence type="ECO:0000256" key="4">
    <source>
        <dbReference type="ARBA" id="ARBA00022679"/>
    </source>
</evidence>
<dbReference type="Gene3D" id="3.90.550.10">
    <property type="entry name" value="Spore Coat Polysaccharide Biosynthesis Protein SpsA, Chain A"/>
    <property type="match status" value="1"/>
</dbReference>
<dbReference type="InterPro" id="IPR005835">
    <property type="entry name" value="NTP_transferase_dom"/>
</dbReference>
<keyword evidence="4" id="KW-0808">Transferase</keyword>
<dbReference type="AlphaFoldDB" id="A0A1F8GDZ9"/>
<dbReference type="Proteomes" id="UP000178227">
    <property type="component" value="Unassembled WGS sequence"/>
</dbReference>
<reference evidence="10 11" key="1">
    <citation type="journal article" date="2016" name="Nat. Commun.">
        <title>Thousands of microbial genomes shed light on interconnected biogeochemical processes in an aquifer system.</title>
        <authorList>
            <person name="Anantharaman K."/>
            <person name="Brown C.T."/>
            <person name="Hug L.A."/>
            <person name="Sharon I."/>
            <person name="Castelle C.J."/>
            <person name="Probst A.J."/>
            <person name="Thomas B.C."/>
            <person name="Singh A."/>
            <person name="Wilkins M.J."/>
            <person name="Karaoz U."/>
            <person name="Brodie E.L."/>
            <person name="Williams K.H."/>
            <person name="Hubbard S.S."/>
            <person name="Banfield J.F."/>
        </authorList>
    </citation>
    <scope>NUCLEOTIDE SEQUENCE [LARGE SCALE GENOMIC DNA]</scope>
</reference>
<keyword evidence="5" id="KW-0548">Nucleotidyltransferase</keyword>
<evidence type="ECO:0000259" key="9">
    <source>
        <dbReference type="Pfam" id="PF00483"/>
    </source>
</evidence>
<comment type="caution">
    <text evidence="10">The sequence shown here is derived from an EMBL/GenBank/DDBJ whole genome shotgun (WGS) entry which is preliminary data.</text>
</comment>
<dbReference type="PANTHER" id="PTHR43532">
    <property type="entry name" value="GLUCOSE-1-PHOSPHATE THYMIDYLYLTRANSFERASE"/>
    <property type="match status" value="1"/>
</dbReference>
<dbReference type="EC" id="2.7.7.24" evidence="3"/>
<accession>A0A1F8GDZ9</accession>
<sequence>MKGVVLAGGKGTRLWPVTKVTGKHFLPVGDKPIIYYPILTLKKAGVKDILVVCGPEHTDQYVKLLGSGEEFGVNLYYTIQVEPKGIAHGLGLAKSFSDGKKVALILGDNIFGDEFSKDFSNFDKKNSGAAVVLKRVPDPQRFGVAKFKNKKVERVIEKPKNPPSDWAVTGLYLYDNRVFNIIDNLKPSDRGEYEITDVNNWYIREGSMDFIKAKKYWIDAGTFESLHQANLLVRKNRNFK</sequence>
<dbReference type="SUPFAM" id="SSF53448">
    <property type="entry name" value="Nucleotide-diphospho-sugar transferases"/>
    <property type="match status" value="1"/>
</dbReference>
<evidence type="ECO:0000256" key="5">
    <source>
        <dbReference type="ARBA" id="ARBA00022695"/>
    </source>
</evidence>
<proteinExistence type="inferred from homology"/>
<keyword evidence="7" id="KW-0460">Magnesium</keyword>
<evidence type="ECO:0000256" key="2">
    <source>
        <dbReference type="ARBA" id="ARBA00010480"/>
    </source>
</evidence>
<keyword evidence="10" id="KW-0167">Capsid protein</keyword>
<keyword evidence="6" id="KW-0479">Metal-binding</keyword>
<dbReference type="InterPro" id="IPR029044">
    <property type="entry name" value="Nucleotide-diphossugar_trans"/>
</dbReference>
<evidence type="ECO:0000313" key="10">
    <source>
        <dbReference type="EMBL" id="OGN23604.1"/>
    </source>
</evidence>
<evidence type="ECO:0000256" key="3">
    <source>
        <dbReference type="ARBA" id="ARBA00012461"/>
    </source>
</evidence>
<comment type="similarity">
    <text evidence="2">Belongs to the glucose-1-phosphate thymidylyltransferase family.</text>
</comment>
<evidence type="ECO:0000256" key="1">
    <source>
        <dbReference type="ARBA" id="ARBA00001946"/>
    </source>
</evidence>
<dbReference type="Pfam" id="PF00483">
    <property type="entry name" value="NTP_transferase"/>
    <property type="match status" value="1"/>
</dbReference>
<evidence type="ECO:0000256" key="7">
    <source>
        <dbReference type="ARBA" id="ARBA00022842"/>
    </source>
</evidence>
<comment type="cofactor">
    <cofactor evidence="1">
        <name>Mg(2+)</name>
        <dbReference type="ChEBI" id="CHEBI:18420"/>
    </cofactor>
</comment>
<feature type="domain" description="Nucleotidyl transferase" evidence="9">
    <location>
        <begin position="2"/>
        <end position="234"/>
    </location>
</feature>
<keyword evidence="10" id="KW-0946">Virion</keyword>
<protein>
    <recommendedName>
        <fullName evidence="3">glucose-1-phosphate thymidylyltransferase</fullName>
        <ecNumber evidence="3">2.7.7.24</ecNumber>
    </recommendedName>
</protein>
<gene>
    <name evidence="10" type="ORF">A2918_00655</name>
</gene>
<evidence type="ECO:0000256" key="8">
    <source>
        <dbReference type="ARBA" id="ARBA00049336"/>
    </source>
</evidence>
<evidence type="ECO:0000256" key="6">
    <source>
        <dbReference type="ARBA" id="ARBA00022723"/>
    </source>
</evidence>
<dbReference type="GO" id="GO:0046872">
    <property type="term" value="F:metal ion binding"/>
    <property type="evidence" value="ECO:0007669"/>
    <property type="project" value="UniProtKB-KW"/>
</dbReference>
<dbReference type="STRING" id="1802694.A2918_00655"/>
<dbReference type="InterPro" id="IPR005907">
    <property type="entry name" value="G1P_thy_trans_s"/>
</dbReference>
<organism evidence="10 11">
    <name type="scientific">Candidatus Yanofskybacteria bacterium RIFCSPLOWO2_01_FULL_42_49</name>
    <dbReference type="NCBI Taxonomy" id="1802694"/>
    <lineage>
        <taxon>Bacteria</taxon>
        <taxon>Candidatus Yanofskyibacteriota</taxon>
    </lineage>
</organism>
<dbReference type="EMBL" id="MGKI01000001">
    <property type="protein sequence ID" value="OGN23604.1"/>
    <property type="molecule type" value="Genomic_DNA"/>
</dbReference>
<name>A0A1F8GDZ9_9BACT</name>
<evidence type="ECO:0000313" key="11">
    <source>
        <dbReference type="Proteomes" id="UP000178227"/>
    </source>
</evidence>
<comment type="catalytic activity">
    <reaction evidence="8">
        <text>dTTP + alpha-D-glucose 1-phosphate + H(+) = dTDP-alpha-D-glucose + diphosphate</text>
        <dbReference type="Rhea" id="RHEA:15225"/>
        <dbReference type="ChEBI" id="CHEBI:15378"/>
        <dbReference type="ChEBI" id="CHEBI:33019"/>
        <dbReference type="ChEBI" id="CHEBI:37568"/>
        <dbReference type="ChEBI" id="CHEBI:57477"/>
        <dbReference type="ChEBI" id="CHEBI:58601"/>
        <dbReference type="EC" id="2.7.7.24"/>
    </reaction>
</comment>